<dbReference type="Proteomes" id="UP000602745">
    <property type="component" value="Unassembled WGS sequence"/>
</dbReference>
<protein>
    <submittedName>
        <fullName evidence="1">Phosphonate C-P lyase system protein PhnG</fullName>
    </submittedName>
</protein>
<accession>A0A8J2YK97</accession>
<gene>
    <name evidence="1" type="primary">phnG</name>
    <name evidence="1" type="ORF">GCM10007276_28170</name>
</gene>
<dbReference type="Pfam" id="PF06754">
    <property type="entry name" value="PhnG"/>
    <property type="match status" value="1"/>
</dbReference>
<keyword evidence="1" id="KW-0456">Lyase</keyword>
<reference evidence="1" key="1">
    <citation type="journal article" date="2014" name="Int. J. Syst. Evol. Microbiol.">
        <title>Complete genome sequence of Corynebacterium casei LMG S-19264T (=DSM 44701T), isolated from a smear-ripened cheese.</title>
        <authorList>
            <consortium name="US DOE Joint Genome Institute (JGI-PGF)"/>
            <person name="Walter F."/>
            <person name="Albersmeier A."/>
            <person name="Kalinowski J."/>
            <person name="Ruckert C."/>
        </authorList>
    </citation>
    <scope>NUCLEOTIDE SEQUENCE</scope>
    <source>
        <strain evidence="1">CCM 7684</strain>
    </source>
</reference>
<dbReference type="AlphaFoldDB" id="A0A8J2YK97"/>
<comment type="caution">
    <text evidence="1">The sequence shown here is derived from an EMBL/GenBank/DDBJ whole genome shotgun (WGS) entry which is preliminary data.</text>
</comment>
<keyword evidence="2" id="KW-1185">Reference proteome</keyword>
<organism evidence="1 2">
    <name type="scientific">Agaricicola taiwanensis</name>
    <dbReference type="NCBI Taxonomy" id="591372"/>
    <lineage>
        <taxon>Bacteria</taxon>
        <taxon>Pseudomonadati</taxon>
        <taxon>Pseudomonadota</taxon>
        <taxon>Alphaproteobacteria</taxon>
        <taxon>Rhodobacterales</taxon>
        <taxon>Paracoccaceae</taxon>
        <taxon>Agaricicola</taxon>
    </lineage>
</organism>
<proteinExistence type="predicted"/>
<name>A0A8J2YK97_9RHOB</name>
<evidence type="ECO:0000313" key="2">
    <source>
        <dbReference type="Proteomes" id="UP000602745"/>
    </source>
</evidence>
<dbReference type="GO" id="GO:0016829">
    <property type="term" value="F:lyase activity"/>
    <property type="evidence" value="ECO:0007669"/>
    <property type="project" value="UniProtKB-KW"/>
</dbReference>
<dbReference type="InterPro" id="IPR009609">
    <property type="entry name" value="Phosphonate_metab_PhnG"/>
</dbReference>
<dbReference type="GO" id="GO:0015716">
    <property type="term" value="P:organic phosphonate transport"/>
    <property type="evidence" value="ECO:0007669"/>
    <property type="project" value="InterPro"/>
</dbReference>
<reference evidence="1" key="2">
    <citation type="submission" date="2020-09" db="EMBL/GenBank/DDBJ databases">
        <authorList>
            <person name="Sun Q."/>
            <person name="Sedlacek I."/>
        </authorList>
    </citation>
    <scope>NUCLEOTIDE SEQUENCE</scope>
    <source>
        <strain evidence="1">CCM 7684</strain>
    </source>
</reference>
<dbReference type="EMBL" id="BMCP01000003">
    <property type="protein sequence ID" value="GGE49386.1"/>
    <property type="molecule type" value="Genomic_DNA"/>
</dbReference>
<dbReference type="GO" id="GO:0019634">
    <property type="term" value="P:organic phosphonate metabolic process"/>
    <property type="evidence" value="ECO:0007669"/>
    <property type="project" value="InterPro"/>
</dbReference>
<sequence>MGTRMMNTEQQTADRRRALEAMAAMPAARLAERYARLAEVAPASLPVRGPEIGAVMVRGRAGGGGAAFNLGEASVTRATVKLAGGEIGHAVVLGRDGEKARMVAHLDALRQLPEWVQRIDDEIVIPARQLQNDAECRLAEETEATRVNFFTLVRGED</sequence>
<evidence type="ECO:0000313" key="1">
    <source>
        <dbReference type="EMBL" id="GGE49386.1"/>
    </source>
</evidence>
<dbReference type="NCBIfam" id="TIGR03293">
    <property type="entry name" value="PhnG_redo"/>
    <property type="match status" value="1"/>
</dbReference>